<sequence length="387" mass="41693">MEDDGAELRVRSARLRGHPPFPTWNGTVAAPSEDARGLCSVLGADGELVVLRNSCKRGEQEAADSWLSVVKVLPPSEGTLSSFCQCWTSDGAVVATAHDRRVAIYCGEDFRVLAKLQLRYCVTSMDVVKREQTEELLLMVGTAFGSFLYKVAVESKENEGADVEKEDQAPKPVARLHDGVAVGFVKFSHDAKTAAMGTMDGRLFLRSFASHDDNVLTTFGVEVLSRVLSAPRITGMSFSACSTKLVVATRKGNVYVFARASDTGRWAPWPSCSSLSANPKPKAGGVAGTNKAATSAQTLVTWWGPVFVVCSRAITSRIEMYDFASGYLLHSLQLAPTAANQFAEQHLVTGICSLWQPDGSARLLCHDSGANLAVVQWPFLDVIGGKQ</sequence>
<protein>
    <submittedName>
        <fullName evidence="1">Unnamed protein product</fullName>
    </submittedName>
</protein>
<organism evidence="1 2">
    <name type="scientific">Phytophthora lilii</name>
    <dbReference type="NCBI Taxonomy" id="2077276"/>
    <lineage>
        <taxon>Eukaryota</taxon>
        <taxon>Sar</taxon>
        <taxon>Stramenopiles</taxon>
        <taxon>Oomycota</taxon>
        <taxon>Peronosporomycetes</taxon>
        <taxon>Peronosporales</taxon>
        <taxon>Peronosporaceae</taxon>
        <taxon>Phytophthora</taxon>
    </lineage>
</organism>
<comment type="caution">
    <text evidence="1">The sequence shown here is derived from an EMBL/GenBank/DDBJ whole genome shotgun (WGS) entry which is preliminary data.</text>
</comment>
<dbReference type="OrthoDB" id="155500at2759"/>
<reference evidence="1" key="1">
    <citation type="submission" date="2023-04" db="EMBL/GenBank/DDBJ databases">
        <title>Phytophthora lilii NBRC 32176.</title>
        <authorList>
            <person name="Ichikawa N."/>
            <person name="Sato H."/>
            <person name="Tonouchi N."/>
        </authorList>
    </citation>
    <scope>NUCLEOTIDE SEQUENCE</scope>
    <source>
        <strain evidence="1">NBRC 32176</strain>
    </source>
</reference>
<dbReference type="EMBL" id="BSXW01000312">
    <property type="protein sequence ID" value="GMF18279.1"/>
    <property type="molecule type" value="Genomic_DNA"/>
</dbReference>
<dbReference type="Proteomes" id="UP001165083">
    <property type="component" value="Unassembled WGS sequence"/>
</dbReference>
<dbReference type="Gene3D" id="2.130.10.10">
    <property type="entry name" value="YVTN repeat-like/Quinoprotein amine dehydrogenase"/>
    <property type="match status" value="1"/>
</dbReference>
<evidence type="ECO:0000313" key="1">
    <source>
        <dbReference type="EMBL" id="GMF18279.1"/>
    </source>
</evidence>
<dbReference type="InterPro" id="IPR015943">
    <property type="entry name" value="WD40/YVTN_repeat-like_dom_sf"/>
</dbReference>
<dbReference type="SUPFAM" id="SSF50978">
    <property type="entry name" value="WD40 repeat-like"/>
    <property type="match status" value="1"/>
</dbReference>
<proteinExistence type="predicted"/>
<gene>
    <name evidence="1" type="ORF">Plil01_000681700</name>
</gene>
<keyword evidence="2" id="KW-1185">Reference proteome</keyword>
<accession>A0A9W6WUL4</accession>
<dbReference type="InterPro" id="IPR036322">
    <property type="entry name" value="WD40_repeat_dom_sf"/>
</dbReference>
<dbReference type="AlphaFoldDB" id="A0A9W6WUL4"/>
<evidence type="ECO:0000313" key="2">
    <source>
        <dbReference type="Proteomes" id="UP001165083"/>
    </source>
</evidence>
<name>A0A9W6WUL4_9STRA</name>